<feature type="domain" description="ATP-grasp" evidence="1">
    <location>
        <begin position="222"/>
        <end position="283"/>
    </location>
</feature>
<reference evidence="2" key="1">
    <citation type="journal article" date="2015" name="Proc. Natl. Acad. Sci. U.S.A.">
        <title>Networks of energetic and metabolic interactions define dynamics in microbial communities.</title>
        <authorList>
            <person name="Embree M."/>
            <person name="Liu J.K."/>
            <person name="Al-Bassam M.M."/>
            <person name="Zengler K."/>
        </authorList>
    </citation>
    <scope>NUCLEOTIDE SEQUENCE</scope>
</reference>
<gene>
    <name evidence="2" type="ORF">ASZ90_011751</name>
</gene>
<dbReference type="PROSITE" id="PS50975">
    <property type="entry name" value="ATP_GRASP"/>
    <property type="match status" value="1"/>
</dbReference>
<name>A0A0W8FDS4_9ZZZZ</name>
<dbReference type="GO" id="GO:0005524">
    <property type="term" value="F:ATP binding"/>
    <property type="evidence" value="ECO:0007669"/>
    <property type="project" value="InterPro"/>
</dbReference>
<protein>
    <recommendedName>
        <fullName evidence="1">ATP-grasp domain-containing protein</fullName>
    </recommendedName>
</protein>
<evidence type="ECO:0000313" key="2">
    <source>
        <dbReference type="EMBL" id="KUG18515.1"/>
    </source>
</evidence>
<proteinExistence type="predicted"/>
<dbReference type="InterPro" id="IPR003806">
    <property type="entry name" value="ATP-grasp_PylC-type"/>
</dbReference>
<sequence length="304" mass="32594">MDIFVAEYASALGLGGTHELEGRAMLSCLVESFASSGHEVAYPTSGPRLKEGKPIMLEAGRDFGSLLQSIEAEACLLIAPDGLQPHFLEIIEGRTANLGSSPAAASLAADKLLSTQALARSGVPVAEIVDRPDPVDKGCLQYVVKPRTGSGSEGVRISSFVRAGPEEIVTRYHEGLHLSASFIVGKEGFLPLTLNRQLIDFADGKMRYQGSQVPYRTPRAAEIWEAAEKAADVLALRGYAGIDYVLGERPWAVDVNARPTTSIIGIARVMKEEIGELILQAKFGGMPERVHVTGEYTFLKGELG</sequence>
<dbReference type="InterPro" id="IPR024710">
    <property type="entry name" value="MfnD"/>
</dbReference>
<accession>A0A0W8FDS4</accession>
<dbReference type="SUPFAM" id="SSF56059">
    <property type="entry name" value="Glutathione synthetase ATP-binding domain-like"/>
    <property type="match status" value="1"/>
</dbReference>
<dbReference type="Pfam" id="PF02655">
    <property type="entry name" value="ATP-grasp_3"/>
    <property type="match status" value="1"/>
</dbReference>
<dbReference type="GO" id="GO:0046872">
    <property type="term" value="F:metal ion binding"/>
    <property type="evidence" value="ECO:0007669"/>
    <property type="project" value="InterPro"/>
</dbReference>
<organism evidence="2">
    <name type="scientific">hydrocarbon metagenome</name>
    <dbReference type="NCBI Taxonomy" id="938273"/>
    <lineage>
        <taxon>unclassified sequences</taxon>
        <taxon>metagenomes</taxon>
        <taxon>ecological metagenomes</taxon>
    </lineage>
</organism>
<evidence type="ECO:0000259" key="1">
    <source>
        <dbReference type="PROSITE" id="PS50975"/>
    </source>
</evidence>
<dbReference type="AlphaFoldDB" id="A0A0W8FDS4"/>
<dbReference type="InterPro" id="IPR011761">
    <property type="entry name" value="ATP-grasp"/>
</dbReference>
<dbReference type="PIRSF" id="PIRSF016766">
    <property type="entry name" value="UCP016766_ATPgrasp"/>
    <property type="match status" value="1"/>
</dbReference>
<dbReference type="EMBL" id="LNQE01001375">
    <property type="protein sequence ID" value="KUG18515.1"/>
    <property type="molecule type" value="Genomic_DNA"/>
</dbReference>
<dbReference type="Gene3D" id="2.30.36.100">
    <property type="match status" value="1"/>
</dbReference>
<comment type="caution">
    <text evidence="2">The sequence shown here is derived from an EMBL/GenBank/DDBJ whole genome shotgun (WGS) entry which is preliminary data.</text>
</comment>
<dbReference type="Gene3D" id="3.30.470.20">
    <property type="entry name" value="ATP-grasp fold, B domain"/>
    <property type="match status" value="1"/>
</dbReference>